<evidence type="ECO:0000313" key="11">
    <source>
        <dbReference type="Proteomes" id="UP000054230"/>
    </source>
</evidence>
<sequence>MGKITAIKKLKRLYRVDLSGFDDEEKIYLSEDTIVHFFLNVDKELDDADLEEIQSYDQFAQGKSLALYYISFKMRTSSEVRKYLSEHEIDNTDQIDEVINVLTKNNLINDKAYAENFIEGKISMGSAGPYQIKQKLITKGIDPLIIDHALSNIYDEKKQIDVAYKLAEKTNRTYGHRLTLKQLKDKIIQNLMNKGFPYSISSIALESLELETDEENETQLLYTALEKVAKRYSKNYEGYERKQKVTQALARKGFSYDDISSALRDYTFPE</sequence>
<dbReference type="InterPro" id="IPR036388">
    <property type="entry name" value="WH-like_DNA-bd_sf"/>
</dbReference>
<evidence type="ECO:0000256" key="4">
    <source>
        <dbReference type="ARBA" id="ARBA00018111"/>
    </source>
</evidence>
<dbReference type="PATRIC" id="fig|1360.106.peg.2636"/>
<keyword evidence="5 6" id="KW-0963">Cytoplasm</keyword>
<feature type="domain" description="RecX third three-helical" evidence="8">
    <location>
        <begin position="217"/>
        <end position="263"/>
    </location>
</feature>
<dbReference type="Proteomes" id="UP000054230">
    <property type="component" value="Unassembled WGS sequence"/>
</dbReference>
<dbReference type="InterPro" id="IPR053924">
    <property type="entry name" value="RecX_HTH_2nd"/>
</dbReference>
<dbReference type="InterPro" id="IPR053925">
    <property type="entry name" value="RecX_HTH_3rd"/>
</dbReference>
<dbReference type="PANTHER" id="PTHR33602">
    <property type="entry name" value="REGULATORY PROTEIN RECX FAMILY PROTEIN"/>
    <property type="match status" value="1"/>
</dbReference>
<dbReference type="EMBL" id="LKLP01000096">
    <property type="protein sequence ID" value="KSU07103.1"/>
    <property type="molecule type" value="Genomic_DNA"/>
</dbReference>
<name>A0A0V8D145_LACLL</name>
<evidence type="ECO:0000256" key="6">
    <source>
        <dbReference type="HAMAP-Rule" id="MF_01114"/>
    </source>
</evidence>
<comment type="caution">
    <text evidence="10">The sequence shown here is derived from an EMBL/GenBank/DDBJ whole genome shotgun (WGS) entry which is preliminary data.</text>
</comment>
<dbReference type="Gene3D" id="1.10.10.10">
    <property type="entry name" value="Winged helix-like DNA-binding domain superfamily/Winged helix DNA-binding domain"/>
    <property type="match status" value="4"/>
</dbReference>
<dbReference type="HAMAP" id="MF_01114">
    <property type="entry name" value="RecX"/>
    <property type="match status" value="1"/>
</dbReference>
<evidence type="ECO:0000259" key="7">
    <source>
        <dbReference type="Pfam" id="PF02631"/>
    </source>
</evidence>
<evidence type="ECO:0000313" key="10">
    <source>
        <dbReference type="EMBL" id="KSU07103.1"/>
    </source>
</evidence>
<dbReference type="Pfam" id="PF21981">
    <property type="entry name" value="RecX_HTH3"/>
    <property type="match status" value="2"/>
</dbReference>
<comment type="function">
    <text evidence="1 6">Modulates RecA activity.</text>
</comment>
<feature type="domain" description="RecX second three-helical" evidence="7">
    <location>
        <begin position="109"/>
        <end position="150"/>
    </location>
</feature>
<proteinExistence type="inferred from homology"/>
<dbReference type="InterPro" id="IPR053926">
    <property type="entry name" value="RecX_HTH_1st"/>
</dbReference>
<dbReference type="NCBIfam" id="NF010733">
    <property type="entry name" value="PRK14135.1"/>
    <property type="match status" value="1"/>
</dbReference>
<protein>
    <recommendedName>
        <fullName evidence="4 6">Regulatory protein RecX</fullName>
    </recommendedName>
</protein>
<feature type="domain" description="RecX third three-helical" evidence="8">
    <location>
        <begin position="159"/>
        <end position="201"/>
    </location>
</feature>
<gene>
    <name evidence="6" type="primary">recX</name>
    <name evidence="10" type="ORF">LMG8520_1989</name>
</gene>
<evidence type="ECO:0000256" key="3">
    <source>
        <dbReference type="ARBA" id="ARBA00009695"/>
    </source>
</evidence>
<comment type="similarity">
    <text evidence="3 6">Belongs to the RecX family.</text>
</comment>
<accession>A0A0V8D145</accession>
<evidence type="ECO:0000256" key="5">
    <source>
        <dbReference type="ARBA" id="ARBA00022490"/>
    </source>
</evidence>
<evidence type="ECO:0000256" key="2">
    <source>
        <dbReference type="ARBA" id="ARBA00004496"/>
    </source>
</evidence>
<evidence type="ECO:0000259" key="8">
    <source>
        <dbReference type="Pfam" id="PF21981"/>
    </source>
</evidence>
<evidence type="ECO:0000256" key="1">
    <source>
        <dbReference type="ARBA" id="ARBA00003529"/>
    </source>
</evidence>
<comment type="subcellular location">
    <subcellularLocation>
        <location evidence="2 6">Cytoplasm</location>
    </subcellularLocation>
</comment>
<evidence type="ECO:0000259" key="9">
    <source>
        <dbReference type="Pfam" id="PF21982"/>
    </source>
</evidence>
<organism evidence="10 11">
    <name type="scientific">Lactococcus lactis subsp. lactis</name>
    <name type="common">Streptococcus lactis</name>
    <dbReference type="NCBI Taxonomy" id="1360"/>
    <lineage>
        <taxon>Bacteria</taxon>
        <taxon>Bacillati</taxon>
        <taxon>Bacillota</taxon>
        <taxon>Bacilli</taxon>
        <taxon>Lactobacillales</taxon>
        <taxon>Streptococcaceae</taxon>
        <taxon>Lactococcus</taxon>
    </lineage>
</organism>
<dbReference type="InterPro" id="IPR003783">
    <property type="entry name" value="Regulatory_RecX"/>
</dbReference>
<dbReference type="PANTHER" id="PTHR33602:SF1">
    <property type="entry name" value="REGULATORY PROTEIN RECX FAMILY PROTEIN"/>
    <property type="match status" value="1"/>
</dbReference>
<dbReference type="GO" id="GO:0006282">
    <property type="term" value="P:regulation of DNA repair"/>
    <property type="evidence" value="ECO:0007669"/>
    <property type="project" value="UniProtKB-UniRule"/>
</dbReference>
<dbReference type="Pfam" id="PF21982">
    <property type="entry name" value="RecX_HTH1"/>
    <property type="match status" value="1"/>
</dbReference>
<dbReference type="RefSeq" id="WP_058210186.1">
    <property type="nucleotide sequence ID" value="NZ_LKLP01000096.1"/>
</dbReference>
<reference evidence="11" key="1">
    <citation type="submission" date="2015-10" db="EMBL/GenBank/DDBJ databases">
        <title>Draft Genome Sequences of 11 Lactococcus lactis subspecies cremoris strains.</title>
        <authorList>
            <person name="Wels M."/>
            <person name="Backus L."/>
            <person name="Boekhorst J."/>
            <person name="Dijkstra A."/>
            <person name="Beerthuizen M."/>
            <person name="Kelly W."/>
            <person name="Siezen R."/>
            <person name="Bachmann H."/>
            <person name="Van Hijum S."/>
        </authorList>
    </citation>
    <scope>NUCLEOTIDE SEQUENCE [LARGE SCALE GENOMIC DNA]</scope>
    <source>
        <strain evidence="11">LMG8520</strain>
    </source>
</reference>
<dbReference type="GO" id="GO:0005737">
    <property type="term" value="C:cytoplasm"/>
    <property type="evidence" value="ECO:0007669"/>
    <property type="project" value="UniProtKB-SubCell"/>
</dbReference>
<dbReference type="AlphaFoldDB" id="A0A0V8D145"/>
<feature type="domain" description="RecX first three-helical" evidence="9">
    <location>
        <begin position="63"/>
        <end position="100"/>
    </location>
</feature>
<dbReference type="Pfam" id="PF02631">
    <property type="entry name" value="RecX_HTH2"/>
    <property type="match status" value="1"/>
</dbReference>